<feature type="domain" description="Periplasmic binding protein" evidence="4">
    <location>
        <begin position="61"/>
        <end position="320"/>
    </location>
</feature>
<comment type="caution">
    <text evidence="5">The sequence shown here is derived from an EMBL/GenBank/DDBJ whole genome shotgun (WGS) entry which is preliminary data.</text>
</comment>
<dbReference type="EMBL" id="SOFL01000003">
    <property type="protein sequence ID" value="TFC06481.1"/>
    <property type="molecule type" value="Genomic_DNA"/>
</dbReference>
<name>A0A4R8WD67_9MICO</name>
<dbReference type="SUPFAM" id="SSF53822">
    <property type="entry name" value="Periplasmic binding protein-like I"/>
    <property type="match status" value="1"/>
</dbReference>
<reference evidence="5 6" key="1">
    <citation type="submission" date="2019-03" db="EMBL/GenBank/DDBJ databases">
        <title>Genomics of glacier-inhabiting Cryobacterium strains.</title>
        <authorList>
            <person name="Liu Q."/>
            <person name="Xin Y.-H."/>
        </authorList>
    </citation>
    <scope>NUCLEOTIDE SEQUENCE [LARGE SCALE GENOMIC DNA]</scope>
    <source>
        <strain evidence="5 6">RHLS22-1</strain>
    </source>
</reference>
<sequence length="376" mass="39699">MLVTPPDEGGHSWRHIVRKPRKKLALLAVALIATAGTLTACTSNGSDAESTDGGGGDTIKIGLLLPESKTTRYESFDRPLFEEKLKSLGDYEIIYANADQDAAKQQQQAESALTEGIKVLVLDPVDGAAAASIAESASAQDVPVVSYDRLIKSDKVTYYISFDNEQVGVLQGTALVDRLTKDGTTTGLIMINGSPTDANAAEFKKGAHSVIDPSGIPILAEYDTPDWSPDKAQEWAAGQITQFGDEMSGIYAANDGTAGGAIAAVKAAGTEPIPPVTGQDAELAAIQRIVAGDQYMTVYKAIKLEAERAAEVAHQLAQGDTPEPDTTFQDIPSTLLTPVMVTVDNIQETVIDDGFYTVDDICTAEYADACAKAGLQ</sequence>
<comment type="subcellular location">
    <subcellularLocation>
        <location evidence="1">Cell envelope</location>
    </subcellularLocation>
</comment>
<keyword evidence="6" id="KW-1185">Reference proteome</keyword>
<evidence type="ECO:0000313" key="5">
    <source>
        <dbReference type="EMBL" id="TFC06481.1"/>
    </source>
</evidence>
<keyword evidence="2 3" id="KW-0732">Signal</keyword>
<evidence type="ECO:0000313" key="6">
    <source>
        <dbReference type="Proteomes" id="UP000297907"/>
    </source>
</evidence>
<dbReference type="GO" id="GO:0030246">
    <property type="term" value="F:carbohydrate binding"/>
    <property type="evidence" value="ECO:0007669"/>
    <property type="project" value="TreeGrafter"/>
</dbReference>
<dbReference type="Pfam" id="PF13407">
    <property type="entry name" value="Peripla_BP_4"/>
    <property type="match status" value="1"/>
</dbReference>
<evidence type="ECO:0000256" key="2">
    <source>
        <dbReference type="ARBA" id="ARBA00022729"/>
    </source>
</evidence>
<dbReference type="InterPro" id="IPR050555">
    <property type="entry name" value="Bact_Solute-Bind_Prot2"/>
</dbReference>
<protein>
    <submittedName>
        <fullName evidence="5">Sugar ABC transporter substrate-binding protein</fullName>
    </submittedName>
</protein>
<evidence type="ECO:0000259" key="4">
    <source>
        <dbReference type="Pfam" id="PF13407"/>
    </source>
</evidence>
<gene>
    <name evidence="5" type="ORF">E3O42_01580</name>
</gene>
<dbReference type="InterPro" id="IPR028082">
    <property type="entry name" value="Peripla_BP_I"/>
</dbReference>
<dbReference type="OrthoDB" id="9773673at2"/>
<proteinExistence type="predicted"/>
<evidence type="ECO:0000256" key="1">
    <source>
        <dbReference type="ARBA" id="ARBA00004196"/>
    </source>
</evidence>
<organism evidence="5 6">
    <name type="scientific">Cryobacterium adonitolivorans</name>
    <dbReference type="NCBI Taxonomy" id="1259189"/>
    <lineage>
        <taxon>Bacteria</taxon>
        <taxon>Bacillati</taxon>
        <taxon>Actinomycetota</taxon>
        <taxon>Actinomycetes</taxon>
        <taxon>Micrococcales</taxon>
        <taxon>Microbacteriaceae</taxon>
        <taxon>Cryobacterium</taxon>
    </lineage>
</organism>
<dbReference type="InterPro" id="IPR025997">
    <property type="entry name" value="SBP_2_dom"/>
</dbReference>
<accession>A0A4R8WD67</accession>
<dbReference type="PANTHER" id="PTHR30036">
    <property type="entry name" value="D-XYLOSE-BINDING PERIPLASMIC PROTEIN"/>
    <property type="match status" value="1"/>
</dbReference>
<evidence type="ECO:0000256" key="3">
    <source>
        <dbReference type="SAM" id="SignalP"/>
    </source>
</evidence>
<dbReference type="Proteomes" id="UP000297907">
    <property type="component" value="Unassembled WGS sequence"/>
</dbReference>
<dbReference type="AlphaFoldDB" id="A0A4R8WD67"/>
<dbReference type="PANTHER" id="PTHR30036:SF1">
    <property type="entry name" value="D-XYLOSE-BINDING PERIPLASMIC PROTEIN"/>
    <property type="match status" value="1"/>
</dbReference>
<feature type="signal peptide" evidence="3">
    <location>
        <begin position="1"/>
        <end position="40"/>
    </location>
</feature>
<feature type="chain" id="PRO_5039538292" evidence="3">
    <location>
        <begin position="41"/>
        <end position="376"/>
    </location>
</feature>
<dbReference type="Gene3D" id="3.40.50.2300">
    <property type="match status" value="2"/>
</dbReference>
<dbReference type="GO" id="GO:0030288">
    <property type="term" value="C:outer membrane-bounded periplasmic space"/>
    <property type="evidence" value="ECO:0007669"/>
    <property type="project" value="TreeGrafter"/>
</dbReference>